<dbReference type="Pfam" id="PF17921">
    <property type="entry name" value="Integrase_H2C2"/>
    <property type="match status" value="1"/>
</dbReference>
<dbReference type="AlphaFoldDB" id="A0A4Z1E9J5"/>
<dbReference type="EMBL" id="PQXH01000274">
    <property type="protein sequence ID" value="TGO07452.1"/>
    <property type="molecule type" value="Genomic_DNA"/>
</dbReference>
<dbReference type="InterPro" id="IPR041588">
    <property type="entry name" value="Integrase_H2C2"/>
</dbReference>
<organism evidence="2 3">
    <name type="scientific">Botrytis tulipae</name>
    <dbReference type="NCBI Taxonomy" id="87230"/>
    <lineage>
        <taxon>Eukaryota</taxon>
        <taxon>Fungi</taxon>
        <taxon>Dikarya</taxon>
        <taxon>Ascomycota</taxon>
        <taxon>Pezizomycotina</taxon>
        <taxon>Leotiomycetes</taxon>
        <taxon>Helotiales</taxon>
        <taxon>Sclerotiniaceae</taxon>
        <taxon>Botrytis</taxon>
    </lineage>
</organism>
<proteinExistence type="predicted"/>
<accession>A0A4Z1E9J5</accession>
<keyword evidence="3" id="KW-1185">Reference proteome</keyword>
<dbReference type="Gene3D" id="1.10.340.70">
    <property type="match status" value="1"/>
</dbReference>
<evidence type="ECO:0000313" key="2">
    <source>
        <dbReference type="EMBL" id="TGO07452.1"/>
    </source>
</evidence>
<dbReference type="Proteomes" id="UP000297777">
    <property type="component" value="Unassembled WGS sequence"/>
</dbReference>
<dbReference type="OrthoDB" id="4955652at2759"/>
<feature type="domain" description="Integrase zinc-binding" evidence="1">
    <location>
        <begin position="95"/>
        <end position="145"/>
    </location>
</feature>
<gene>
    <name evidence="2" type="ORF">BTUL_0275g00140</name>
</gene>
<reference evidence="2 3" key="1">
    <citation type="submission" date="2017-12" db="EMBL/GenBank/DDBJ databases">
        <title>Comparative genomics of Botrytis spp.</title>
        <authorList>
            <person name="Valero-Jimenez C.A."/>
            <person name="Tapia P."/>
            <person name="Veloso J."/>
            <person name="Silva-Moreno E."/>
            <person name="Staats M."/>
            <person name="Valdes J.H."/>
            <person name="Van Kan J.A.L."/>
        </authorList>
    </citation>
    <scope>NUCLEOTIDE SEQUENCE [LARGE SCALE GENOMIC DNA]</scope>
    <source>
        <strain evidence="2 3">Bt9001</strain>
    </source>
</reference>
<sequence>MNSASLNNFAAFNRVTREVFSQHLHENPHNRRVSQNDEDILIEWLTNPHKRPVSQEEFSRRNYVRKTFAWDEENQTLLAVAKKDEGRGRTVITTGMIADVVETVHINNGHAGWDATWKDVSTSYYGILRSDVIFLLKQCQVCAQNPSKRPKGSPTTILQPQHTDHESLNFLNIDDVQYDNPIVGKQENKFGRLGRSLNFKTDSGSQD</sequence>
<comment type="caution">
    <text evidence="2">The sequence shown here is derived from an EMBL/GenBank/DDBJ whole genome shotgun (WGS) entry which is preliminary data.</text>
</comment>
<evidence type="ECO:0000259" key="1">
    <source>
        <dbReference type="Pfam" id="PF17921"/>
    </source>
</evidence>
<name>A0A4Z1E9J5_9HELO</name>
<protein>
    <recommendedName>
        <fullName evidence="1">Integrase zinc-binding domain-containing protein</fullName>
    </recommendedName>
</protein>
<evidence type="ECO:0000313" key="3">
    <source>
        <dbReference type="Proteomes" id="UP000297777"/>
    </source>
</evidence>